<dbReference type="InterPro" id="IPR025510">
    <property type="entry name" value="DUF4397"/>
</dbReference>
<evidence type="ECO:0000313" key="3">
    <source>
        <dbReference type="EMBL" id="RFM27105.1"/>
    </source>
</evidence>
<sequence length="268" mass="28666">MKKYWLILTGFAAVTAAMVSCKKDPPADAVFSGTGGSAFLKIVHASPYFSRLSGASDSLNVYINNSKLSGGILSYGSIFPGVAGSPLNTGTYVTVPAGNQTIRVTLNGKTTPDSTTLVSLQRNLLAGTYYTLALTDSVKLATRDSSLIFLRDSFPLPMAGPGFTYVRMIHAVENDTANATVNVYSYRLNTAVLTKVRINQTTAFTAIPALAGGIIDTLYLKRSDTSKYVIAKIPTAMVEQHCYTLLYAGNDTTHLAGKGKTLSYFINK</sequence>
<accession>A0A3E1NGM7</accession>
<proteinExistence type="predicted"/>
<protein>
    <submittedName>
        <fullName evidence="3">DUF4397 domain-containing protein</fullName>
    </submittedName>
</protein>
<organism evidence="3 4">
    <name type="scientific">Deminuibacter soli</name>
    <dbReference type="NCBI Taxonomy" id="2291815"/>
    <lineage>
        <taxon>Bacteria</taxon>
        <taxon>Pseudomonadati</taxon>
        <taxon>Bacteroidota</taxon>
        <taxon>Chitinophagia</taxon>
        <taxon>Chitinophagales</taxon>
        <taxon>Chitinophagaceae</taxon>
        <taxon>Deminuibacter</taxon>
    </lineage>
</organism>
<feature type="domain" description="DUF4397" evidence="2">
    <location>
        <begin position="39"/>
        <end position="152"/>
    </location>
</feature>
<feature type="chain" id="PRO_5017571737" evidence="1">
    <location>
        <begin position="20"/>
        <end position="268"/>
    </location>
</feature>
<gene>
    <name evidence="3" type="ORF">DXN05_16705</name>
</gene>
<dbReference type="OrthoDB" id="659104at2"/>
<evidence type="ECO:0000256" key="1">
    <source>
        <dbReference type="SAM" id="SignalP"/>
    </source>
</evidence>
<keyword evidence="4" id="KW-1185">Reference proteome</keyword>
<dbReference type="RefSeq" id="WP_116848411.1">
    <property type="nucleotide sequence ID" value="NZ_QTJU01000006.1"/>
</dbReference>
<keyword evidence="1" id="KW-0732">Signal</keyword>
<evidence type="ECO:0000313" key="4">
    <source>
        <dbReference type="Proteomes" id="UP000261284"/>
    </source>
</evidence>
<comment type="caution">
    <text evidence="3">The sequence shown here is derived from an EMBL/GenBank/DDBJ whole genome shotgun (WGS) entry which is preliminary data.</text>
</comment>
<feature type="signal peptide" evidence="1">
    <location>
        <begin position="1"/>
        <end position="19"/>
    </location>
</feature>
<dbReference type="AlphaFoldDB" id="A0A3E1NGM7"/>
<dbReference type="PROSITE" id="PS51257">
    <property type="entry name" value="PROKAR_LIPOPROTEIN"/>
    <property type="match status" value="1"/>
</dbReference>
<dbReference type="Proteomes" id="UP000261284">
    <property type="component" value="Unassembled WGS sequence"/>
</dbReference>
<evidence type="ECO:0000259" key="2">
    <source>
        <dbReference type="Pfam" id="PF14344"/>
    </source>
</evidence>
<dbReference type="EMBL" id="QTJU01000006">
    <property type="protein sequence ID" value="RFM27105.1"/>
    <property type="molecule type" value="Genomic_DNA"/>
</dbReference>
<dbReference type="Pfam" id="PF14344">
    <property type="entry name" value="DUF4397"/>
    <property type="match status" value="1"/>
</dbReference>
<reference evidence="3 4" key="1">
    <citation type="submission" date="2018-08" db="EMBL/GenBank/DDBJ databases">
        <title>Chitinophagaceae sp. K23C18032701, a novel bacterium isolated from forest soil.</title>
        <authorList>
            <person name="Wang C."/>
        </authorList>
    </citation>
    <scope>NUCLEOTIDE SEQUENCE [LARGE SCALE GENOMIC DNA]</scope>
    <source>
        <strain evidence="3 4">K23C18032701</strain>
    </source>
</reference>
<name>A0A3E1NGM7_9BACT</name>